<name>A0A143QPG9_RHOFA</name>
<dbReference type="Proteomes" id="UP000076038">
    <property type="component" value="Chromosome"/>
</dbReference>
<dbReference type="RefSeq" id="WP_027496244.1">
    <property type="nucleotide sequence ID" value="NZ_CAKKLU010000012.1"/>
</dbReference>
<feature type="region of interest" description="Disordered" evidence="1">
    <location>
        <begin position="118"/>
        <end position="141"/>
    </location>
</feature>
<evidence type="ECO:0000256" key="1">
    <source>
        <dbReference type="SAM" id="MobiDB-lite"/>
    </source>
</evidence>
<evidence type="ECO:0008006" key="4">
    <source>
        <dbReference type="Google" id="ProtNLM"/>
    </source>
</evidence>
<proteinExistence type="predicted"/>
<evidence type="ECO:0000313" key="3">
    <source>
        <dbReference type="Proteomes" id="UP000076038"/>
    </source>
</evidence>
<evidence type="ECO:0000313" key="2">
    <source>
        <dbReference type="EMBL" id="AMY24382.1"/>
    </source>
</evidence>
<reference evidence="3" key="2">
    <citation type="submission" date="2016-04" db="EMBL/GenBank/DDBJ databases">
        <title>Complete Genome and Plasmid Sequences for Rhodococcus fascians D188 and Draft Sequences for Rhodococcus spp. Isolates PBTS 1 and PBTS 2.</title>
        <authorList>
            <person name="Stamer R."/>
            <person name="Vereecke D."/>
            <person name="Zhang Y."/>
            <person name="Schilkey F."/>
            <person name="Devitt N."/>
            <person name="Randall J."/>
        </authorList>
    </citation>
    <scope>NUCLEOTIDE SEQUENCE [LARGE SCALE GENOMIC DNA]</scope>
    <source>
        <strain evidence="3">PBTS2</strain>
    </source>
</reference>
<keyword evidence="3" id="KW-1185">Reference proteome</keyword>
<gene>
    <name evidence="2" type="ORF">A3Q41_03091</name>
</gene>
<accession>A0A143QPG9</accession>
<reference evidence="2 3" key="1">
    <citation type="journal article" date="2016" name="Genome Announc.">
        <title>Complete Genome and Plasmid Sequences for Rhodococcus fascians D188 and Draft Sequences for Rhodococcus Isolates PBTS 1 and PBTS 2.</title>
        <authorList>
            <person name="Stamler R.A."/>
            <person name="Vereecke D."/>
            <person name="Zhang Y."/>
            <person name="Schilkey F."/>
            <person name="Devitt N."/>
            <person name="Randall J.J."/>
        </authorList>
    </citation>
    <scope>NUCLEOTIDE SEQUENCE [LARGE SCALE GENOMIC DNA]</scope>
    <source>
        <strain evidence="2 3">PBTS2</strain>
    </source>
</reference>
<sequence>MAIEDGPDQTLDQSESLDSDEVRNDDGDTVVDPPDHWSEANSFGTTAREAAEGESLDLKLSEEEPDIAVEEDLDRPITETPDDELTEELVDHVIEESDEDPDIDYAEGQRQAEIVEGTLVEDRGRDRGQIDGTPEDGGPVT</sequence>
<accession>A0A260UI96</accession>
<dbReference type="OrthoDB" id="4565554at2"/>
<dbReference type="KEGG" id="rhs:A3Q41_03091"/>
<feature type="region of interest" description="Disordered" evidence="1">
    <location>
        <begin position="1"/>
        <end position="86"/>
    </location>
</feature>
<dbReference type="EMBL" id="CP015220">
    <property type="protein sequence ID" value="AMY24382.1"/>
    <property type="molecule type" value="Genomic_DNA"/>
</dbReference>
<feature type="compositionally biased region" description="Acidic residues" evidence="1">
    <location>
        <begin position="63"/>
        <end position="73"/>
    </location>
</feature>
<dbReference type="GeneID" id="93553255"/>
<protein>
    <recommendedName>
        <fullName evidence="4">DUF5709 domain-containing protein</fullName>
    </recommendedName>
</protein>
<dbReference type="PATRIC" id="fig|1653479.3.peg.3127"/>
<feature type="compositionally biased region" description="Basic and acidic residues" evidence="1">
    <location>
        <begin position="120"/>
        <end position="129"/>
    </location>
</feature>
<dbReference type="AlphaFoldDB" id="A0A143QPG9"/>
<organism evidence="2 3">
    <name type="scientific">Rhodococcoides fascians</name>
    <name type="common">Rhodococcus fascians</name>
    <dbReference type="NCBI Taxonomy" id="1828"/>
    <lineage>
        <taxon>Bacteria</taxon>
        <taxon>Bacillati</taxon>
        <taxon>Actinomycetota</taxon>
        <taxon>Actinomycetes</taxon>
        <taxon>Mycobacteriales</taxon>
        <taxon>Nocardiaceae</taxon>
        <taxon>Rhodococcoides</taxon>
    </lineage>
</organism>